<feature type="domain" description="Heme NO-binding" evidence="1">
    <location>
        <begin position="3"/>
        <end position="153"/>
    </location>
</feature>
<accession>A0ABU3EGG9</accession>
<dbReference type="SUPFAM" id="SSF111126">
    <property type="entry name" value="Ligand-binding domain in the NO signalling and Golgi transport"/>
    <property type="match status" value="1"/>
</dbReference>
<comment type="caution">
    <text evidence="2">The sequence shown here is derived from an EMBL/GenBank/DDBJ whole genome shotgun (WGS) entry which is preliminary data.</text>
</comment>
<sequence length="188" mass="20346">MLGMLDRSLEAFLRDCHGDEAWRDILAAANIRPEEFLSSAFTGRSRIRRIVLIAARKLGKAPEDILEDLGAWLVQIEPIRRLLRFSGTSYGDFVLSLGELPARAGMILADMPEFGLAVVQKGQGGFAILSRRLPPGWLNVLAGALRGMADDYGTLALISVNGEAILLSIALEGHAASRPFALSFGEAQ</sequence>
<evidence type="ECO:0000313" key="3">
    <source>
        <dbReference type="Proteomes" id="UP001251085"/>
    </source>
</evidence>
<dbReference type="Proteomes" id="UP001251085">
    <property type="component" value="Unassembled WGS sequence"/>
</dbReference>
<dbReference type="InterPro" id="IPR038158">
    <property type="entry name" value="H-NOX_domain_sf"/>
</dbReference>
<organism evidence="2 3">
    <name type="scientific">Paracoccus broussonetiae</name>
    <dbReference type="NCBI Taxonomy" id="3075834"/>
    <lineage>
        <taxon>Bacteria</taxon>
        <taxon>Pseudomonadati</taxon>
        <taxon>Pseudomonadota</taxon>
        <taxon>Alphaproteobacteria</taxon>
        <taxon>Rhodobacterales</taxon>
        <taxon>Paracoccaceae</taxon>
        <taxon>Paracoccus</taxon>
    </lineage>
</organism>
<proteinExistence type="predicted"/>
<dbReference type="Gene3D" id="3.90.1520.10">
    <property type="entry name" value="H-NOX domain"/>
    <property type="match status" value="1"/>
</dbReference>
<keyword evidence="3" id="KW-1185">Reference proteome</keyword>
<reference evidence="3" key="1">
    <citation type="submission" date="2023-07" db="EMBL/GenBank/DDBJ databases">
        <title>Characterization of two Paracoccaceae strains isolated from Phycosphere and proposal of Xinfangfangia lacusdiani sp. nov.</title>
        <authorList>
            <person name="Deng Y."/>
            <person name="Zhang Y.Q."/>
        </authorList>
    </citation>
    <scope>NUCLEOTIDE SEQUENCE [LARGE SCALE GENOMIC DNA]</scope>
    <source>
        <strain evidence="3">CPCC 101403</strain>
    </source>
</reference>
<dbReference type="InterPro" id="IPR011644">
    <property type="entry name" value="Heme_NO-bd"/>
</dbReference>
<name>A0ABU3EGG9_9RHOB</name>
<protein>
    <submittedName>
        <fullName evidence="2">Heme NO-binding domain-containing protein</fullName>
    </submittedName>
</protein>
<dbReference type="Pfam" id="PF07700">
    <property type="entry name" value="HNOB"/>
    <property type="match status" value="1"/>
</dbReference>
<dbReference type="InterPro" id="IPR024096">
    <property type="entry name" value="NO_sig/Golgi_transp_ligand-bd"/>
</dbReference>
<evidence type="ECO:0000313" key="2">
    <source>
        <dbReference type="EMBL" id="MDT1063342.1"/>
    </source>
</evidence>
<dbReference type="EMBL" id="JAVRQI010000012">
    <property type="protein sequence ID" value="MDT1063342.1"/>
    <property type="molecule type" value="Genomic_DNA"/>
</dbReference>
<dbReference type="RefSeq" id="WP_311760432.1">
    <property type="nucleotide sequence ID" value="NZ_JAVRQI010000012.1"/>
</dbReference>
<gene>
    <name evidence="2" type="ORF">RM190_15810</name>
</gene>
<evidence type="ECO:0000259" key="1">
    <source>
        <dbReference type="Pfam" id="PF07700"/>
    </source>
</evidence>